<dbReference type="AlphaFoldDB" id="A0A9W7X6F4"/>
<protein>
    <submittedName>
        <fullName evidence="1">Uncharacterized protein</fullName>
    </submittedName>
</protein>
<sequence>MGLFSLHADENIALLCKKENIKFGSCLVNRLQCYYRKDCGWEYMLMKLICSGFEMEMEMGGSFLIESNTE</sequence>
<evidence type="ECO:0000313" key="2">
    <source>
        <dbReference type="Proteomes" id="UP001059041"/>
    </source>
</evidence>
<reference evidence="1" key="1">
    <citation type="submission" date="2021-02" db="EMBL/GenBank/DDBJ databases">
        <title>Comparative genomics reveals that relaxation of natural selection precedes convergent phenotypic evolution of cavefish.</title>
        <authorList>
            <person name="Peng Z."/>
        </authorList>
    </citation>
    <scope>NUCLEOTIDE SEQUENCE</scope>
    <source>
        <tissue evidence="1">Muscle</tissue>
    </source>
</reference>
<dbReference type="Proteomes" id="UP001059041">
    <property type="component" value="Linkage Group LG1"/>
</dbReference>
<proteinExistence type="predicted"/>
<accession>A0A9W7X6F4</accession>
<dbReference type="EMBL" id="JAFHDT010000001">
    <property type="protein sequence ID" value="KAI7814868.1"/>
    <property type="molecule type" value="Genomic_DNA"/>
</dbReference>
<keyword evidence="2" id="KW-1185">Reference proteome</keyword>
<name>A0A9W7X6F4_TRIRA</name>
<evidence type="ECO:0000313" key="1">
    <source>
        <dbReference type="EMBL" id="KAI7814868.1"/>
    </source>
</evidence>
<comment type="caution">
    <text evidence="1">The sequence shown here is derived from an EMBL/GenBank/DDBJ whole genome shotgun (WGS) entry which is preliminary data.</text>
</comment>
<gene>
    <name evidence="1" type="ORF">IRJ41_024133</name>
</gene>
<organism evidence="1 2">
    <name type="scientific">Triplophysa rosa</name>
    <name type="common">Cave loach</name>
    <dbReference type="NCBI Taxonomy" id="992332"/>
    <lineage>
        <taxon>Eukaryota</taxon>
        <taxon>Metazoa</taxon>
        <taxon>Chordata</taxon>
        <taxon>Craniata</taxon>
        <taxon>Vertebrata</taxon>
        <taxon>Euteleostomi</taxon>
        <taxon>Actinopterygii</taxon>
        <taxon>Neopterygii</taxon>
        <taxon>Teleostei</taxon>
        <taxon>Ostariophysi</taxon>
        <taxon>Cypriniformes</taxon>
        <taxon>Nemacheilidae</taxon>
        <taxon>Triplophysa</taxon>
    </lineage>
</organism>